<organism evidence="5 6">
    <name type="scientific">Negadavirga shengliensis</name>
    <dbReference type="NCBI Taxonomy" id="1389218"/>
    <lineage>
        <taxon>Bacteria</taxon>
        <taxon>Pseudomonadati</taxon>
        <taxon>Bacteroidota</taxon>
        <taxon>Cytophagia</taxon>
        <taxon>Cytophagales</taxon>
        <taxon>Cyclobacteriaceae</taxon>
        <taxon>Negadavirga</taxon>
    </lineage>
</organism>
<dbReference type="EC" id="2.1.1.-" evidence="5"/>
<dbReference type="Proteomes" id="UP001595818">
    <property type="component" value="Unassembled WGS sequence"/>
</dbReference>
<comment type="caution">
    <text evidence="5">The sequence shown here is derived from an EMBL/GenBank/DDBJ whole genome shotgun (WGS) entry which is preliminary data.</text>
</comment>
<keyword evidence="2 5" id="KW-0808">Transferase</keyword>
<dbReference type="EMBL" id="JBHSJJ010000020">
    <property type="protein sequence ID" value="MFC4874657.1"/>
    <property type="molecule type" value="Genomic_DNA"/>
</dbReference>
<feature type="domain" description="Methyltransferase" evidence="4">
    <location>
        <begin position="59"/>
        <end position="122"/>
    </location>
</feature>
<evidence type="ECO:0000256" key="2">
    <source>
        <dbReference type="ARBA" id="ARBA00022679"/>
    </source>
</evidence>
<name>A0ABV9T7F0_9BACT</name>
<dbReference type="InterPro" id="IPR025714">
    <property type="entry name" value="Methyltranfer_dom"/>
</dbReference>
<evidence type="ECO:0000256" key="3">
    <source>
        <dbReference type="ARBA" id="ARBA00022691"/>
    </source>
</evidence>
<proteinExistence type="predicted"/>
<accession>A0ABV9T7F0</accession>
<dbReference type="GO" id="GO:0008168">
    <property type="term" value="F:methyltransferase activity"/>
    <property type="evidence" value="ECO:0007669"/>
    <property type="project" value="UniProtKB-KW"/>
</dbReference>
<dbReference type="SUPFAM" id="SSF53335">
    <property type="entry name" value="S-adenosyl-L-methionine-dependent methyltransferases"/>
    <property type="match status" value="1"/>
</dbReference>
<keyword evidence="3" id="KW-0949">S-adenosyl-L-methionine</keyword>
<dbReference type="GO" id="GO:0032259">
    <property type="term" value="P:methylation"/>
    <property type="evidence" value="ECO:0007669"/>
    <property type="project" value="UniProtKB-KW"/>
</dbReference>
<dbReference type="Pfam" id="PF13847">
    <property type="entry name" value="Methyltransf_31"/>
    <property type="match status" value="1"/>
</dbReference>
<evidence type="ECO:0000259" key="4">
    <source>
        <dbReference type="Pfam" id="PF13847"/>
    </source>
</evidence>
<dbReference type="Gene3D" id="3.40.50.150">
    <property type="entry name" value="Vaccinia Virus protein VP39"/>
    <property type="match status" value="1"/>
</dbReference>
<evidence type="ECO:0000313" key="6">
    <source>
        <dbReference type="Proteomes" id="UP001595818"/>
    </source>
</evidence>
<keyword evidence="1 5" id="KW-0489">Methyltransferase</keyword>
<dbReference type="InterPro" id="IPR026170">
    <property type="entry name" value="FAM173A/B"/>
</dbReference>
<keyword evidence="6" id="KW-1185">Reference proteome</keyword>
<evidence type="ECO:0000313" key="5">
    <source>
        <dbReference type="EMBL" id="MFC4874657.1"/>
    </source>
</evidence>
<dbReference type="RefSeq" id="WP_377068718.1">
    <property type="nucleotide sequence ID" value="NZ_JBHSJJ010000020.1"/>
</dbReference>
<dbReference type="InterPro" id="IPR029063">
    <property type="entry name" value="SAM-dependent_MTases_sf"/>
</dbReference>
<reference evidence="6" key="1">
    <citation type="journal article" date="2019" name="Int. J. Syst. Evol. Microbiol.">
        <title>The Global Catalogue of Microorganisms (GCM) 10K type strain sequencing project: providing services to taxonomists for standard genome sequencing and annotation.</title>
        <authorList>
            <consortium name="The Broad Institute Genomics Platform"/>
            <consortium name="The Broad Institute Genome Sequencing Center for Infectious Disease"/>
            <person name="Wu L."/>
            <person name="Ma J."/>
        </authorList>
    </citation>
    <scope>NUCLEOTIDE SEQUENCE [LARGE SCALE GENOMIC DNA]</scope>
    <source>
        <strain evidence="6">CGMCC 4.7466</strain>
    </source>
</reference>
<protein>
    <submittedName>
        <fullName evidence="5">SAM-dependent methyltransferase</fullName>
        <ecNumber evidence="5">2.1.1.-</ecNumber>
    </submittedName>
</protein>
<dbReference type="PANTHER" id="PTHR13610">
    <property type="entry name" value="METHYLTRANSFERASE DOMAIN-CONTAINING PROTEIN"/>
    <property type="match status" value="1"/>
</dbReference>
<sequence length="185" mass="20900">MNNEKYTYLSLWIFLVFCTPLKAQEDRPSFVLDVPYVATPENIVDEMLDMAGVSAKDVLYDLGSGDGRIPIRAAITVGARGIGIDLNPERVREAIKNAKEAEVTDKVSFYEGDVFEVDFSEASVLTLYLFPEVNLKLRPRIQKMAPGTKIVSHNYDMGDWEPDLTKEIMGPDGRKHVLYLWKIPD</sequence>
<evidence type="ECO:0000256" key="1">
    <source>
        <dbReference type="ARBA" id="ARBA00022603"/>
    </source>
</evidence>
<dbReference type="PANTHER" id="PTHR13610:SF11">
    <property type="entry name" value="METHYLTRANSFERASE DOMAIN-CONTAINING PROTEIN"/>
    <property type="match status" value="1"/>
</dbReference>
<dbReference type="CDD" id="cd02440">
    <property type="entry name" value="AdoMet_MTases"/>
    <property type="match status" value="1"/>
</dbReference>
<gene>
    <name evidence="5" type="ORF">ACFPFU_23340</name>
</gene>